<proteinExistence type="predicted"/>
<dbReference type="EMBL" id="JBHTJP010000035">
    <property type="protein sequence ID" value="MFD0977173.1"/>
    <property type="molecule type" value="Genomic_DNA"/>
</dbReference>
<evidence type="ECO:0000313" key="1">
    <source>
        <dbReference type="EMBL" id="MFD0977173.1"/>
    </source>
</evidence>
<dbReference type="Proteomes" id="UP001597100">
    <property type="component" value="Unassembled WGS sequence"/>
</dbReference>
<organism evidence="1 2">
    <name type="scientific">Salinimicrobium gaetbulicola</name>
    <dbReference type="NCBI Taxonomy" id="999702"/>
    <lineage>
        <taxon>Bacteria</taxon>
        <taxon>Pseudomonadati</taxon>
        <taxon>Bacteroidota</taxon>
        <taxon>Flavobacteriia</taxon>
        <taxon>Flavobacteriales</taxon>
        <taxon>Flavobacteriaceae</taxon>
        <taxon>Salinimicrobium</taxon>
    </lineage>
</organism>
<dbReference type="RefSeq" id="WP_380739236.1">
    <property type="nucleotide sequence ID" value="NZ_JBHTJP010000035.1"/>
</dbReference>
<name>A0ABW3IHD8_9FLAO</name>
<protein>
    <submittedName>
        <fullName evidence="1">DUF6616 family protein</fullName>
    </submittedName>
</protein>
<comment type="caution">
    <text evidence="1">The sequence shown here is derived from an EMBL/GenBank/DDBJ whole genome shotgun (WGS) entry which is preliminary data.</text>
</comment>
<gene>
    <name evidence="1" type="ORF">ACFQ1G_10255</name>
</gene>
<keyword evidence="2" id="KW-1185">Reference proteome</keyword>
<accession>A0ABW3IHD8</accession>
<dbReference type="Pfam" id="PF20321">
    <property type="entry name" value="DUF6616"/>
    <property type="match status" value="1"/>
</dbReference>
<reference evidence="2" key="1">
    <citation type="journal article" date="2019" name="Int. J. Syst. Evol. Microbiol.">
        <title>The Global Catalogue of Microorganisms (GCM) 10K type strain sequencing project: providing services to taxonomists for standard genome sequencing and annotation.</title>
        <authorList>
            <consortium name="The Broad Institute Genomics Platform"/>
            <consortium name="The Broad Institute Genome Sequencing Center for Infectious Disease"/>
            <person name="Wu L."/>
            <person name="Ma J."/>
        </authorList>
    </citation>
    <scope>NUCLEOTIDE SEQUENCE [LARGE SCALE GENOMIC DNA]</scope>
    <source>
        <strain evidence="2">CCUG 60898</strain>
    </source>
</reference>
<sequence>MYLYVEQWNVTTKWMNLPKEDRRAYMNKVLGAIADLEKAGIENLGWALNDEHTPYRSDYRYIAVWKVPSLDDVKLFEKGVEEAHWHKYFSQKNSRGEIITLNEAVDFLVNLKKHSTSVIDD</sequence>
<dbReference type="InterPro" id="IPR046724">
    <property type="entry name" value="DUF6616"/>
</dbReference>
<evidence type="ECO:0000313" key="2">
    <source>
        <dbReference type="Proteomes" id="UP001597100"/>
    </source>
</evidence>